<organism evidence="3 4">
    <name type="scientific">Limosilactobacillus reuteri</name>
    <name type="common">Lactobacillus reuteri</name>
    <dbReference type="NCBI Taxonomy" id="1598"/>
    <lineage>
        <taxon>Bacteria</taxon>
        <taxon>Bacillati</taxon>
        <taxon>Bacillota</taxon>
        <taxon>Bacilli</taxon>
        <taxon>Lactobacillales</taxon>
        <taxon>Lactobacillaceae</taxon>
        <taxon>Limosilactobacillus</taxon>
    </lineage>
</organism>
<gene>
    <name evidence="3" type="ORF">LRLP16767_LR202_01899</name>
</gene>
<protein>
    <recommendedName>
        <fullName evidence="2">Antitoxin</fullName>
    </recommendedName>
</protein>
<evidence type="ECO:0000256" key="1">
    <source>
        <dbReference type="ARBA" id="ARBA00009981"/>
    </source>
</evidence>
<evidence type="ECO:0000256" key="2">
    <source>
        <dbReference type="RuleBase" id="RU362080"/>
    </source>
</evidence>
<evidence type="ECO:0000313" key="4">
    <source>
        <dbReference type="Proteomes" id="UP000235484"/>
    </source>
</evidence>
<dbReference type="SUPFAM" id="SSF143120">
    <property type="entry name" value="YefM-like"/>
    <property type="match status" value="1"/>
</dbReference>
<name>A0A0U5FD41_LIMRT</name>
<accession>A0A0U5FD41</accession>
<dbReference type="Gene3D" id="3.40.1620.10">
    <property type="entry name" value="YefM-like domain"/>
    <property type="match status" value="1"/>
</dbReference>
<dbReference type="InterPro" id="IPR006442">
    <property type="entry name" value="Antitoxin_Phd/YefM"/>
</dbReference>
<dbReference type="InterPro" id="IPR036165">
    <property type="entry name" value="YefM-like_sf"/>
</dbReference>
<dbReference type="RefSeq" id="WP_102816831.1">
    <property type="nucleotide sequence ID" value="NZ_CP065330.1"/>
</dbReference>
<reference evidence="4" key="1">
    <citation type="submission" date="2015-10" db="EMBL/GenBank/DDBJ databases">
        <authorList>
            <person name="Crossman L.C."/>
        </authorList>
    </citation>
    <scope>NUCLEOTIDE SEQUENCE [LARGE SCALE GENOMIC DNA]</scope>
    <source>
        <strain evidence="4">20-2</strain>
    </source>
</reference>
<comment type="similarity">
    <text evidence="1 2">Belongs to the phD/YefM antitoxin family.</text>
</comment>
<comment type="function">
    <text evidence="2">Antitoxin component of a type II toxin-antitoxin (TA) system.</text>
</comment>
<dbReference type="EMBL" id="LN887662">
    <property type="protein sequence ID" value="CUR42113.1"/>
    <property type="molecule type" value="Genomic_DNA"/>
</dbReference>
<proteinExistence type="inferred from homology"/>
<dbReference type="Pfam" id="PF02604">
    <property type="entry name" value="PhdYeFM_antitox"/>
    <property type="match status" value="1"/>
</dbReference>
<evidence type="ECO:0000313" key="3">
    <source>
        <dbReference type="EMBL" id="CUR42113.1"/>
    </source>
</evidence>
<sequence length="96" mass="11038">MVQAVTTKDFRRSFKKYADDVANYNEAIIVACPEQKNVVVISEKEYNSWQETNYLLKSKANQEALAHSINQLDDSTKHHFLTPEEFERMAAANDQA</sequence>
<dbReference type="Gene3D" id="6.10.250.330">
    <property type="match status" value="1"/>
</dbReference>
<dbReference type="Proteomes" id="UP000235484">
    <property type="component" value="Unassembled WGS sequence"/>
</dbReference>
<dbReference type="AlphaFoldDB" id="A0A0U5FD41"/>